<feature type="domain" description="Rhodanese" evidence="1">
    <location>
        <begin position="53"/>
        <end position="146"/>
    </location>
</feature>
<dbReference type="PANTHER" id="PTHR43031">
    <property type="entry name" value="FAD-DEPENDENT OXIDOREDUCTASE"/>
    <property type="match status" value="1"/>
</dbReference>
<dbReference type="Gene3D" id="3.40.250.10">
    <property type="entry name" value="Rhodanese-like domain"/>
    <property type="match status" value="2"/>
</dbReference>
<dbReference type="InterPro" id="IPR050229">
    <property type="entry name" value="GlpE_sulfurtransferase"/>
</dbReference>
<accession>A0A7Y4A0E5</accession>
<dbReference type="Pfam" id="PF00581">
    <property type="entry name" value="Rhodanese"/>
    <property type="match status" value="2"/>
</dbReference>
<dbReference type="InterPro" id="IPR036873">
    <property type="entry name" value="Rhodanese-like_dom_sf"/>
</dbReference>
<organism evidence="2 3">
    <name type="scientific">Vibrio pectenicida</name>
    <dbReference type="NCBI Taxonomy" id="62763"/>
    <lineage>
        <taxon>Bacteria</taxon>
        <taxon>Pseudomonadati</taxon>
        <taxon>Pseudomonadota</taxon>
        <taxon>Gammaproteobacteria</taxon>
        <taxon>Vibrionales</taxon>
        <taxon>Vibrionaceae</taxon>
        <taxon>Vibrio</taxon>
    </lineage>
</organism>
<sequence length="264" mass="29913">MVLQYITRKHIMLLRLAILLLTSLSFSAFSIDFPYRGDYSDVKTIELADLKQNKGSLNVVDVRSRLEFDVLHIDGAKHITLSNKGFEKKVKDLSADGKTIAFYCNGITCKKSYKATQRAMKAGVSNVVAYDAGIFLWATDYPKDSILLGKPMQDSSQLISKEDFNSHLLAAKEFEAMLGDANVVIVDVRDPQQRETQLFKGKPVRNVPVERFETFLKQQKPSTKIMLFDAVGKQVQWLQYILDGQNYTNYQFLKGGVEGYMKSQ</sequence>
<gene>
    <name evidence="2" type="ORF">F0225_13965</name>
</gene>
<dbReference type="PROSITE" id="PS50206">
    <property type="entry name" value="RHODANESE_3"/>
    <property type="match status" value="2"/>
</dbReference>
<reference evidence="2 3" key="1">
    <citation type="submission" date="2019-09" db="EMBL/GenBank/DDBJ databases">
        <title>Draft genome sequencing and comparative genomics of hatchery-associated Vibrios.</title>
        <authorList>
            <person name="Kehlet-Delgado H."/>
            <person name="Mueller R.S."/>
        </authorList>
    </citation>
    <scope>NUCLEOTIDE SEQUENCE [LARGE SCALE GENOMIC DNA]</scope>
    <source>
        <strain evidence="2 3">99-46-Y</strain>
    </source>
</reference>
<dbReference type="PANTHER" id="PTHR43031:SF1">
    <property type="entry name" value="PYRIDINE NUCLEOTIDE-DISULPHIDE OXIDOREDUCTASE"/>
    <property type="match status" value="1"/>
</dbReference>
<name>A0A7Y4A0E5_9VIBR</name>
<evidence type="ECO:0000259" key="1">
    <source>
        <dbReference type="PROSITE" id="PS50206"/>
    </source>
</evidence>
<dbReference type="InterPro" id="IPR001763">
    <property type="entry name" value="Rhodanese-like_dom"/>
</dbReference>
<protein>
    <submittedName>
        <fullName evidence="2">Rhodanese-like domain-containing protein</fullName>
    </submittedName>
</protein>
<dbReference type="SMART" id="SM00450">
    <property type="entry name" value="RHOD"/>
    <property type="match status" value="2"/>
</dbReference>
<feature type="domain" description="Rhodanese" evidence="1">
    <location>
        <begin position="179"/>
        <end position="262"/>
    </location>
</feature>
<evidence type="ECO:0000313" key="2">
    <source>
        <dbReference type="EMBL" id="NOH72437.1"/>
    </source>
</evidence>
<evidence type="ECO:0000313" key="3">
    <source>
        <dbReference type="Proteomes" id="UP000565719"/>
    </source>
</evidence>
<dbReference type="SUPFAM" id="SSF52821">
    <property type="entry name" value="Rhodanese/Cell cycle control phosphatase"/>
    <property type="match status" value="2"/>
</dbReference>
<dbReference type="Proteomes" id="UP000565719">
    <property type="component" value="Unassembled WGS sequence"/>
</dbReference>
<proteinExistence type="predicted"/>
<dbReference type="CDD" id="cd00158">
    <property type="entry name" value="RHOD"/>
    <property type="match status" value="2"/>
</dbReference>
<dbReference type="AlphaFoldDB" id="A0A7Y4A0E5"/>
<dbReference type="EMBL" id="VTXC01000040">
    <property type="protein sequence ID" value="NOH72437.1"/>
    <property type="molecule type" value="Genomic_DNA"/>
</dbReference>
<comment type="caution">
    <text evidence="2">The sequence shown here is derived from an EMBL/GenBank/DDBJ whole genome shotgun (WGS) entry which is preliminary data.</text>
</comment>